<sequence length="87" mass="10419">MEISTPRRTRRCTSALLRQKERPTARAGIVRVWYCCLFQFLGFVLDSFAKEKMRRRGRVGFAAYWFVSGFLRVSGEEEEYRVRYTHM</sequence>
<evidence type="ECO:0000256" key="1">
    <source>
        <dbReference type="SAM" id="Phobius"/>
    </source>
</evidence>
<organism evidence="2 3">
    <name type="scientific">Solanum tuberosum</name>
    <name type="common">Potato</name>
    <dbReference type="NCBI Taxonomy" id="4113"/>
    <lineage>
        <taxon>Eukaryota</taxon>
        <taxon>Viridiplantae</taxon>
        <taxon>Streptophyta</taxon>
        <taxon>Embryophyta</taxon>
        <taxon>Tracheophyta</taxon>
        <taxon>Spermatophyta</taxon>
        <taxon>Magnoliopsida</taxon>
        <taxon>eudicotyledons</taxon>
        <taxon>Gunneridae</taxon>
        <taxon>Pentapetalae</taxon>
        <taxon>asterids</taxon>
        <taxon>lamiids</taxon>
        <taxon>Solanales</taxon>
        <taxon>Solanaceae</taxon>
        <taxon>Solanoideae</taxon>
        <taxon>Solaneae</taxon>
        <taxon>Solanum</taxon>
    </lineage>
</organism>
<keyword evidence="3" id="KW-1185">Reference proteome</keyword>
<feature type="transmembrane region" description="Helical" evidence="1">
    <location>
        <begin position="31"/>
        <end position="49"/>
    </location>
</feature>
<dbReference type="InParanoid" id="M1BF89"/>
<evidence type="ECO:0000313" key="3">
    <source>
        <dbReference type="Proteomes" id="UP000011115"/>
    </source>
</evidence>
<keyword evidence="1" id="KW-0472">Membrane</keyword>
<accession>M1BF89</accession>
<evidence type="ECO:0000313" key="2">
    <source>
        <dbReference type="EnsemblPlants" id="PGSC0003DMT400043828"/>
    </source>
</evidence>
<reference evidence="3" key="1">
    <citation type="journal article" date="2011" name="Nature">
        <title>Genome sequence and analysis of the tuber crop potato.</title>
        <authorList>
            <consortium name="The Potato Genome Sequencing Consortium"/>
        </authorList>
    </citation>
    <scope>NUCLEOTIDE SEQUENCE [LARGE SCALE GENOMIC DNA]</scope>
    <source>
        <strain evidence="3">cv. DM1-3 516 R44</strain>
    </source>
</reference>
<name>M1BF89_SOLTU</name>
<dbReference type="AlphaFoldDB" id="M1BF89"/>
<keyword evidence="1" id="KW-0812">Transmembrane</keyword>
<dbReference type="PaxDb" id="4113-PGSC0003DMT400043828"/>
<dbReference type="Proteomes" id="UP000011115">
    <property type="component" value="Unassembled WGS sequence"/>
</dbReference>
<protein>
    <submittedName>
        <fullName evidence="2">Uncharacterized protein</fullName>
    </submittedName>
</protein>
<dbReference type="Gramene" id="PGSC0003DMT400043828">
    <property type="protein sequence ID" value="PGSC0003DMT400043828"/>
    <property type="gene ID" value="PGSC0003DMG400017008"/>
</dbReference>
<dbReference type="HOGENOM" id="CLU_2487773_0_0_1"/>
<dbReference type="EnsemblPlants" id="PGSC0003DMT400043828">
    <property type="protein sequence ID" value="PGSC0003DMT400043828"/>
    <property type="gene ID" value="PGSC0003DMG400017008"/>
</dbReference>
<reference evidence="2" key="2">
    <citation type="submission" date="2015-06" db="UniProtKB">
        <authorList>
            <consortium name="EnsemblPlants"/>
        </authorList>
    </citation>
    <scope>IDENTIFICATION</scope>
    <source>
        <strain evidence="2">DM1-3 516 R44</strain>
    </source>
</reference>
<proteinExistence type="predicted"/>
<keyword evidence="1" id="KW-1133">Transmembrane helix</keyword>